<name>A0A8G2CMP4_ACIRU</name>
<reference evidence="1 2" key="1">
    <citation type="submission" date="2017-01" db="EMBL/GenBank/DDBJ databases">
        <authorList>
            <person name="Varghese N."/>
            <person name="Submissions S."/>
        </authorList>
    </citation>
    <scope>NUCLEOTIDE SEQUENCE [LARGE SCALE GENOMIC DNA]</scope>
    <source>
        <strain evidence="1 2">ATCC 35905</strain>
    </source>
</reference>
<gene>
    <name evidence="1" type="ORF">SAMN05421828_1232</name>
</gene>
<dbReference type="EMBL" id="FTNE01000023">
    <property type="protein sequence ID" value="SIR28646.1"/>
    <property type="molecule type" value="Genomic_DNA"/>
</dbReference>
<comment type="caution">
    <text evidence="1">The sequence shown here is derived from an EMBL/GenBank/DDBJ whole genome shotgun (WGS) entry which is preliminary data.</text>
</comment>
<evidence type="ECO:0000313" key="2">
    <source>
        <dbReference type="Proteomes" id="UP000186308"/>
    </source>
</evidence>
<accession>A0A8G2CMP4</accession>
<sequence length="78" mass="8977">MPTRIARSPDTNFQPIRFWQSFSKRNRVAIIPNLLPRIDLLTRLAVTAPEITIIENQRRHAGLAEDFGEPIKVHFLDG</sequence>
<evidence type="ECO:0000313" key="1">
    <source>
        <dbReference type="EMBL" id="SIR28646.1"/>
    </source>
</evidence>
<dbReference type="Proteomes" id="UP000186308">
    <property type="component" value="Unassembled WGS sequence"/>
</dbReference>
<keyword evidence="2" id="KW-1185">Reference proteome</keyword>
<dbReference type="AlphaFoldDB" id="A0A8G2CMP4"/>
<proteinExistence type="predicted"/>
<protein>
    <submittedName>
        <fullName evidence="1">Uncharacterized protein</fullName>
    </submittedName>
</protein>
<organism evidence="1 2">
    <name type="scientific">Acidiphilium rubrum</name>
    <dbReference type="NCBI Taxonomy" id="526"/>
    <lineage>
        <taxon>Bacteria</taxon>
        <taxon>Pseudomonadati</taxon>
        <taxon>Pseudomonadota</taxon>
        <taxon>Alphaproteobacteria</taxon>
        <taxon>Acetobacterales</taxon>
        <taxon>Acidocellaceae</taxon>
        <taxon>Acidiphilium</taxon>
    </lineage>
</organism>